<dbReference type="PRINTS" id="PR00463">
    <property type="entry name" value="EP450I"/>
</dbReference>
<evidence type="ECO:0008006" key="10">
    <source>
        <dbReference type="Google" id="ProtNLM"/>
    </source>
</evidence>
<evidence type="ECO:0000256" key="5">
    <source>
        <dbReference type="PIRSR" id="PIRSR602401-1"/>
    </source>
</evidence>
<evidence type="ECO:0000313" key="8">
    <source>
        <dbReference type="EMBL" id="EMD89519.1"/>
    </source>
</evidence>
<dbReference type="InterPro" id="IPR050364">
    <property type="entry name" value="Cytochrome_P450_fung"/>
</dbReference>
<dbReference type="SUPFAM" id="SSF48264">
    <property type="entry name" value="Cytochrome P450"/>
    <property type="match status" value="1"/>
</dbReference>
<keyword evidence="9" id="KW-1185">Reference proteome</keyword>
<dbReference type="PRINTS" id="PR00385">
    <property type="entry name" value="P450"/>
</dbReference>
<evidence type="ECO:0000256" key="7">
    <source>
        <dbReference type="SAM" id="Phobius"/>
    </source>
</evidence>
<protein>
    <recommendedName>
        <fullName evidence="10">O-methylsterigmatocystin oxidoreductase</fullName>
    </recommendedName>
</protein>
<sequence>MLASQVLQLSWLTVAVLTVGVLGLFISCFPLLQTDRRLPKIPGPLLNYFVGLGISLPPYTLTKFRKWAGEYGDIYRVQVGWHHWVVLNSPEAVKIVFDKQVCLLQMPMSDVVVGGMRVPTMSYGPKWRAYQQLCHQILTAKAVNSFIPYQTVEIARLLNDLATKNTDDSAFYKDINRMLFSTLMRAVYGRSTESVNDEDLKYTEQSAKLLSKIQQPGSYIEDMRMWNRLKEQFTSLSAPSCYAKQMIESDFRQQGLKEEDLAWIAGGLVDAGSATSTATFHNLILYLAAFPEVQETAAAEINRVIGDSRKPAMADIPQLPYVWACIKEVLRICPMPPWAIRHFTDADVVYKDMVITKGTAVICNTVALHYEPKKYPDPMAFRPEDHINNTKFAGDYAAMSDPQARNHFTFGVGRRVCPGTRLVESNLALMLANMLWAFDIQPPLNGEKGKATIDVSDDAFEPYPLRHAKPFKVRFVPQNEHRLEMVLREGREAQKM</sequence>
<dbReference type="HOGENOM" id="CLU_001570_2_1_1"/>
<feature type="transmembrane region" description="Helical" evidence="7">
    <location>
        <begin position="12"/>
        <end position="32"/>
    </location>
</feature>
<comment type="cofactor">
    <cofactor evidence="5">
        <name>heme</name>
        <dbReference type="ChEBI" id="CHEBI:30413"/>
    </cofactor>
</comment>
<accession>M2TSK9</accession>
<gene>
    <name evidence="8" type="ORF">COCHEDRAFT_1141859</name>
</gene>
<dbReference type="PROSITE" id="PS00086">
    <property type="entry name" value="CYTOCHROME_P450"/>
    <property type="match status" value="1"/>
</dbReference>
<dbReference type="PANTHER" id="PTHR46300">
    <property type="entry name" value="P450, PUTATIVE (EUROFUNG)-RELATED-RELATED"/>
    <property type="match status" value="1"/>
</dbReference>
<dbReference type="GO" id="GO:0016705">
    <property type="term" value="F:oxidoreductase activity, acting on paired donors, with incorporation or reduction of molecular oxygen"/>
    <property type="evidence" value="ECO:0007669"/>
    <property type="project" value="InterPro"/>
</dbReference>
<proteinExistence type="inferred from homology"/>
<dbReference type="Pfam" id="PF00067">
    <property type="entry name" value="p450"/>
    <property type="match status" value="2"/>
</dbReference>
<name>M2TSK9_COCH5</name>
<dbReference type="GO" id="GO:0020037">
    <property type="term" value="F:heme binding"/>
    <property type="evidence" value="ECO:0007669"/>
    <property type="project" value="InterPro"/>
</dbReference>
<dbReference type="PANTHER" id="PTHR46300:SF11">
    <property type="entry name" value="OXIDOREDUCTASE, PUTATIVE-RELATED"/>
    <property type="match status" value="1"/>
</dbReference>
<evidence type="ECO:0000256" key="3">
    <source>
        <dbReference type="ARBA" id="ARBA00023002"/>
    </source>
</evidence>
<feature type="binding site" description="axial binding residue" evidence="5">
    <location>
        <position position="417"/>
    </location>
    <ligand>
        <name>heme</name>
        <dbReference type="ChEBI" id="CHEBI:30413"/>
    </ligand>
    <ligandPart>
        <name>Fe</name>
        <dbReference type="ChEBI" id="CHEBI:18248"/>
    </ligandPart>
</feature>
<keyword evidence="2 5" id="KW-0479">Metal-binding</keyword>
<keyword evidence="4 5" id="KW-0408">Iron</keyword>
<dbReference type="InterPro" id="IPR017972">
    <property type="entry name" value="Cyt_P450_CS"/>
</dbReference>
<evidence type="ECO:0000256" key="2">
    <source>
        <dbReference type="ARBA" id="ARBA00022723"/>
    </source>
</evidence>
<dbReference type="AlphaFoldDB" id="M2TSK9"/>
<reference evidence="9" key="2">
    <citation type="journal article" date="2013" name="PLoS Genet.">
        <title>Comparative genome structure, secondary metabolite, and effector coding capacity across Cochliobolus pathogens.</title>
        <authorList>
            <person name="Condon B.J."/>
            <person name="Leng Y."/>
            <person name="Wu D."/>
            <person name="Bushley K.E."/>
            <person name="Ohm R.A."/>
            <person name="Otillar R."/>
            <person name="Martin J."/>
            <person name="Schackwitz W."/>
            <person name="Grimwood J."/>
            <person name="MohdZainudin N."/>
            <person name="Xue C."/>
            <person name="Wang R."/>
            <person name="Manning V.A."/>
            <person name="Dhillon B."/>
            <person name="Tu Z.J."/>
            <person name="Steffenson B.J."/>
            <person name="Salamov A."/>
            <person name="Sun H."/>
            <person name="Lowry S."/>
            <person name="LaButti K."/>
            <person name="Han J."/>
            <person name="Copeland A."/>
            <person name="Lindquist E."/>
            <person name="Barry K."/>
            <person name="Schmutz J."/>
            <person name="Baker S.E."/>
            <person name="Ciuffetti L.M."/>
            <person name="Grigoriev I.V."/>
            <person name="Zhong S."/>
            <person name="Turgeon B.G."/>
        </authorList>
    </citation>
    <scope>NUCLEOTIDE SEQUENCE [LARGE SCALE GENOMIC DNA]</scope>
    <source>
        <strain evidence="9">C5 / ATCC 48332 / race O</strain>
    </source>
</reference>
<dbReference type="OrthoDB" id="1103324at2759"/>
<keyword evidence="7" id="KW-0472">Membrane</keyword>
<dbReference type="Proteomes" id="UP000016936">
    <property type="component" value="Unassembled WGS sequence"/>
</dbReference>
<keyword evidence="7" id="KW-1133">Transmembrane helix</keyword>
<evidence type="ECO:0000313" key="9">
    <source>
        <dbReference type="Proteomes" id="UP000016936"/>
    </source>
</evidence>
<dbReference type="EMBL" id="KB445579">
    <property type="protein sequence ID" value="EMD89519.1"/>
    <property type="molecule type" value="Genomic_DNA"/>
</dbReference>
<dbReference type="Gene3D" id="1.10.630.10">
    <property type="entry name" value="Cytochrome P450"/>
    <property type="match status" value="1"/>
</dbReference>
<reference evidence="8 9" key="1">
    <citation type="journal article" date="2012" name="PLoS Pathog.">
        <title>Diverse lifestyles and strategies of plant pathogenesis encoded in the genomes of eighteen Dothideomycetes fungi.</title>
        <authorList>
            <person name="Ohm R.A."/>
            <person name="Feau N."/>
            <person name="Henrissat B."/>
            <person name="Schoch C.L."/>
            <person name="Horwitz B.A."/>
            <person name="Barry K.W."/>
            <person name="Condon B.J."/>
            <person name="Copeland A.C."/>
            <person name="Dhillon B."/>
            <person name="Glaser F."/>
            <person name="Hesse C.N."/>
            <person name="Kosti I."/>
            <person name="LaButti K."/>
            <person name="Lindquist E.A."/>
            <person name="Lucas S."/>
            <person name="Salamov A.A."/>
            <person name="Bradshaw R.E."/>
            <person name="Ciuffetti L."/>
            <person name="Hamelin R.C."/>
            <person name="Kema G.H.J."/>
            <person name="Lawrence C."/>
            <person name="Scott J.A."/>
            <person name="Spatafora J.W."/>
            <person name="Turgeon B.G."/>
            <person name="de Wit P.J.G.M."/>
            <person name="Zhong S."/>
            <person name="Goodwin S.B."/>
            <person name="Grigoriev I.V."/>
        </authorList>
    </citation>
    <scope>NUCLEOTIDE SEQUENCE [LARGE SCALE GENOMIC DNA]</scope>
    <source>
        <strain evidence="9">C5 / ATCC 48332 / race O</strain>
    </source>
</reference>
<keyword evidence="5 6" id="KW-0349">Heme</keyword>
<evidence type="ECO:0000256" key="1">
    <source>
        <dbReference type="ARBA" id="ARBA00010617"/>
    </source>
</evidence>
<evidence type="ECO:0000256" key="4">
    <source>
        <dbReference type="ARBA" id="ARBA00023004"/>
    </source>
</evidence>
<dbReference type="InterPro" id="IPR036396">
    <property type="entry name" value="Cyt_P450_sf"/>
</dbReference>
<dbReference type="eggNOG" id="KOG0156">
    <property type="taxonomic scope" value="Eukaryota"/>
</dbReference>
<keyword evidence="7" id="KW-0812">Transmembrane</keyword>
<organism evidence="8 9">
    <name type="scientific">Cochliobolus heterostrophus (strain C5 / ATCC 48332 / race O)</name>
    <name type="common">Southern corn leaf blight fungus</name>
    <name type="synonym">Bipolaris maydis</name>
    <dbReference type="NCBI Taxonomy" id="701091"/>
    <lineage>
        <taxon>Eukaryota</taxon>
        <taxon>Fungi</taxon>
        <taxon>Dikarya</taxon>
        <taxon>Ascomycota</taxon>
        <taxon>Pezizomycotina</taxon>
        <taxon>Dothideomycetes</taxon>
        <taxon>Pleosporomycetidae</taxon>
        <taxon>Pleosporales</taxon>
        <taxon>Pleosporineae</taxon>
        <taxon>Pleosporaceae</taxon>
        <taxon>Bipolaris</taxon>
    </lineage>
</organism>
<dbReference type="STRING" id="701091.M2TSK9"/>
<dbReference type="GO" id="GO:0005506">
    <property type="term" value="F:iron ion binding"/>
    <property type="evidence" value="ECO:0007669"/>
    <property type="project" value="InterPro"/>
</dbReference>
<comment type="similarity">
    <text evidence="1 6">Belongs to the cytochrome P450 family.</text>
</comment>
<dbReference type="InterPro" id="IPR001128">
    <property type="entry name" value="Cyt_P450"/>
</dbReference>
<keyword evidence="6" id="KW-0503">Monooxygenase</keyword>
<evidence type="ECO:0000256" key="6">
    <source>
        <dbReference type="RuleBase" id="RU000461"/>
    </source>
</evidence>
<dbReference type="InterPro" id="IPR002401">
    <property type="entry name" value="Cyt_P450_E_grp-I"/>
</dbReference>
<dbReference type="GO" id="GO:0004497">
    <property type="term" value="F:monooxygenase activity"/>
    <property type="evidence" value="ECO:0007669"/>
    <property type="project" value="UniProtKB-KW"/>
</dbReference>
<keyword evidence="3 6" id="KW-0560">Oxidoreductase</keyword>